<evidence type="ECO:0000313" key="2">
    <source>
        <dbReference type="Proteomes" id="UP001529510"/>
    </source>
</evidence>
<feature type="non-terminal residue" evidence="1">
    <location>
        <position position="1"/>
    </location>
</feature>
<dbReference type="EMBL" id="JAMKFB020000015">
    <property type="protein sequence ID" value="KAL0175167.1"/>
    <property type="molecule type" value="Genomic_DNA"/>
</dbReference>
<keyword evidence="2" id="KW-1185">Reference proteome</keyword>
<gene>
    <name evidence="1" type="ORF">M9458_031135</name>
</gene>
<protein>
    <submittedName>
        <fullName evidence="1">Uncharacterized protein</fullName>
    </submittedName>
</protein>
<proteinExistence type="predicted"/>
<accession>A0ABD0PMX6</accession>
<sequence length="55" mass="6662">QVSGTDTPLDISSVSTVEELLRRMNPFTWQEDLEQLYTHTHYYRPRTFHTDRKHK</sequence>
<reference evidence="1 2" key="1">
    <citation type="submission" date="2024-05" db="EMBL/GenBank/DDBJ databases">
        <title>Genome sequencing and assembly of Indian major carp, Cirrhinus mrigala (Hamilton, 1822).</title>
        <authorList>
            <person name="Mohindra V."/>
            <person name="Chowdhury L.M."/>
            <person name="Lal K."/>
            <person name="Jena J.K."/>
        </authorList>
    </citation>
    <scope>NUCLEOTIDE SEQUENCE [LARGE SCALE GENOMIC DNA]</scope>
    <source>
        <strain evidence="1">CM1030</strain>
        <tissue evidence="1">Blood</tissue>
    </source>
</reference>
<name>A0ABD0PMX6_CIRMR</name>
<evidence type="ECO:0000313" key="1">
    <source>
        <dbReference type="EMBL" id="KAL0175167.1"/>
    </source>
</evidence>
<organism evidence="1 2">
    <name type="scientific">Cirrhinus mrigala</name>
    <name type="common">Mrigala</name>
    <dbReference type="NCBI Taxonomy" id="683832"/>
    <lineage>
        <taxon>Eukaryota</taxon>
        <taxon>Metazoa</taxon>
        <taxon>Chordata</taxon>
        <taxon>Craniata</taxon>
        <taxon>Vertebrata</taxon>
        <taxon>Euteleostomi</taxon>
        <taxon>Actinopterygii</taxon>
        <taxon>Neopterygii</taxon>
        <taxon>Teleostei</taxon>
        <taxon>Ostariophysi</taxon>
        <taxon>Cypriniformes</taxon>
        <taxon>Cyprinidae</taxon>
        <taxon>Labeoninae</taxon>
        <taxon>Labeonini</taxon>
        <taxon>Cirrhinus</taxon>
    </lineage>
</organism>
<dbReference type="Proteomes" id="UP001529510">
    <property type="component" value="Unassembled WGS sequence"/>
</dbReference>
<comment type="caution">
    <text evidence="1">The sequence shown here is derived from an EMBL/GenBank/DDBJ whole genome shotgun (WGS) entry which is preliminary data.</text>
</comment>
<feature type="non-terminal residue" evidence="1">
    <location>
        <position position="55"/>
    </location>
</feature>
<dbReference type="AlphaFoldDB" id="A0ABD0PMX6"/>